<dbReference type="InterPro" id="IPR008030">
    <property type="entry name" value="NmrA-like"/>
</dbReference>
<sequence length="274" mass="30306">MRIVVFGASGVQGAHQIPVLTRAGHEVIGVSRNPKPLDIDGKSIEAVAADFNDHAVLSVILENADAIFLNLPSTSFDPSPPILAAAQAIGAAAKAASLLKECQEIKVQDDRREMRRLLRDSGVSVISIQPVVYLDNIQEAGPPSILDMPSHHDVDQLMLACLSRPDLAGRNIPIGGPKTIHLSELTEKLSRAWGRKLNYECQTVPDFCDKISKTMPGRGLETEKIVQQMFKAYTYYNEAEDKPFKFDMRHVLEDLKVELTPIEEWAKMRSVPGW</sequence>
<dbReference type="SUPFAM" id="SSF51735">
    <property type="entry name" value="NAD(P)-binding Rossmann-fold domains"/>
    <property type="match status" value="1"/>
</dbReference>
<evidence type="ECO:0000259" key="1">
    <source>
        <dbReference type="Pfam" id="PF05368"/>
    </source>
</evidence>
<evidence type="ECO:0000313" key="2">
    <source>
        <dbReference type="EMBL" id="KAF2713212.1"/>
    </source>
</evidence>
<protein>
    <submittedName>
        <fullName evidence="2">NAD(P)-binding protein</fullName>
    </submittedName>
</protein>
<dbReference type="AlphaFoldDB" id="A0A6G1KL56"/>
<feature type="domain" description="NmrA-like" evidence="1">
    <location>
        <begin position="2"/>
        <end position="266"/>
    </location>
</feature>
<dbReference type="InterPro" id="IPR036291">
    <property type="entry name" value="NAD(P)-bd_dom_sf"/>
</dbReference>
<accession>A0A6G1KL56</accession>
<organism evidence="2 3">
    <name type="scientific">Pleomassaria siparia CBS 279.74</name>
    <dbReference type="NCBI Taxonomy" id="1314801"/>
    <lineage>
        <taxon>Eukaryota</taxon>
        <taxon>Fungi</taxon>
        <taxon>Dikarya</taxon>
        <taxon>Ascomycota</taxon>
        <taxon>Pezizomycotina</taxon>
        <taxon>Dothideomycetes</taxon>
        <taxon>Pleosporomycetidae</taxon>
        <taxon>Pleosporales</taxon>
        <taxon>Pleomassariaceae</taxon>
        <taxon>Pleomassaria</taxon>
    </lineage>
</organism>
<dbReference type="OrthoDB" id="419598at2759"/>
<dbReference type="PANTHER" id="PTHR43162">
    <property type="match status" value="1"/>
</dbReference>
<dbReference type="PANTHER" id="PTHR43162:SF1">
    <property type="entry name" value="PRESTALK A DIFFERENTIATION PROTEIN A"/>
    <property type="match status" value="1"/>
</dbReference>
<evidence type="ECO:0000313" key="3">
    <source>
        <dbReference type="Proteomes" id="UP000799428"/>
    </source>
</evidence>
<dbReference type="EMBL" id="MU005765">
    <property type="protein sequence ID" value="KAF2713212.1"/>
    <property type="molecule type" value="Genomic_DNA"/>
</dbReference>
<reference evidence="2" key="1">
    <citation type="journal article" date="2020" name="Stud. Mycol.">
        <title>101 Dothideomycetes genomes: a test case for predicting lifestyles and emergence of pathogens.</title>
        <authorList>
            <person name="Haridas S."/>
            <person name="Albert R."/>
            <person name="Binder M."/>
            <person name="Bloem J."/>
            <person name="Labutti K."/>
            <person name="Salamov A."/>
            <person name="Andreopoulos B."/>
            <person name="Baker S."/>
            <person name="Barry K."/>
            <person name="Bills G."/>
            <person name="Bluhm B."/>
            <person name="Cannon C."/>
            <person name="Castanera R."/>
            <person name="Culley D."/>
            <person name="Daum C."/>
            <person name="Ezra D."/>
            <person name="Gonzalez J."/>
            <person name="Henrissat B."/>
            <person name="Kuo A."/>
            <person name="Liang C."/>
            <person name="Lipzen A."/>
            <person name="Lutzoni F."/>
            <person name="Magnuson J."/>
            <person name="Mondo S."/>
            <person name="Nolan M."/>
            <person name="Ohm R."/>
            <person name="Pangilinan J."/>
            <person name="Park H.-J."/>
            <person name="Ramirez L."/>
            <person name="Alfaro M."/>
            <person name="Sun H."/>
            <person name="Tritt A."/>
            <person name="Yoshinaga Y."/>
            <person name="Zwiers L.-H."/>
            <person name="Turgeon B."/>
            <person name="Goodwin S."/>
            <person name="Spatafora J."/>
            <person name="Crous P."/>
            <person name="Grigoriev I."/>
        </authorList>
    </citation>
    <scope>NUCLEOTIDE SEQUENCE</scope>
    <source>
        <strain evidence="2">CBS 279.74</strain>
    </source>
</reference>
<dbReference type="Gene3D" id="3.40.50.720">
    <property type="entry name" value="NAD(P)-binding Rossmann-like Domain"/>
    <property type="match status" value="1"/>
</dbReference>
<dbReference type="Pfam" id="PF05368">
    <property type="entry name" value="NmrA"/>
    <property type="match status" value="1"/>
</dbReference>
<name>A0A6G1KL56_9PLEO</name>
<dbReference type="InterPro" id="IPR051604">
    <property type="entry name" value="Ergot_Alk_Oxidoreductase"/>
</dbReference>
<dbReference type="Proteomes" id="UP000799428">
    <property type="component" value="Unassembled WGS sequence"/>
</dbReference>
<gene>
    <name evidence="2" type="ORF">K504DRAFT_472644</name>
</gene>
<proteinExistence type="predicted"/>
<keyword evidence="3" id="KW-1185">Reference proteome</keyword>